<evidence type="ECO:0000256" key="1">
    <source>
        <dbReference type="SAM" id="Phobius"/>
    </source>
</evidence>
<keyword evidence="1" id="KW-1133">Transmembrane helix</keyword>
<evidence type="ECO:0000313" key="2">
    <source>
        <dbReference type="EMBL" id="KAJ6219554.1"/>
    </source>
</evidence>
<protein>
    <submittedName>
        <fullName evidence="2">Uncharacterized protein</fullName>
    </submittedName>
</protein>
<keyword evidence="1" id="KW-0472">Membrane</keyword>
<keyword evidence="3" id="KW-1185">Reference proteome</keyword>
<proteinExistence type="predicted"/>
<comment type="caution">
    <text evidence="2">The sequence shown here is derived from an EMBL/GenBank/DDBJ whole genome shotgun (WGS) entry which is preliminary data.</text>
</comment>
<feature type="non-terminal residue" evidence="2">
    <location>
        <position position="51"/>
    </location>
</feature>
<dbReference type="EMBL" id="JAPWDV010000002">
    <property type="protein sequence ID" value="KAJ6219554.1"/>
    <property type="molecule type" value="Genomic_DNA"/>
</dbReference>
<feature type="transmembrane region" description="Helical" evidence="1">
    <location>
        <begin position="12"/>
        <end position="30"/>
    </location>
</feature>
<reference evidence="2" key="1">
    <citation type="submission" date="2022-12" db="EMBL/GenBank/DDBJ databases">
        <title>Genome assemblies of Blomia tropicalis.</title>
        <authorList>
            <person name="Cui Y."/>
        </authorList>
    </citation>
    <scope>NUCLEOTIDE SEQUENCE</scope>
    <source>
        <tissue evidence="2">Adult mites</tissue>
    </source>
</reference>
<name>A0A9Q0M653_BLOTA</name>
<gene>
    <name evidence="2" type="ORF">RDWZM_005366</name>
</gene>
<dbReference type="Proteomes" id="UP001142055">
    <property type="component" value="Chromosome 2"/>
</dbReference>
<sequence length="51" mass="6107">MAMIIMDENESTPHIVSTVILWINCVRTVLDKGAKRRKRRKRRRRSNIKTK</sequence>
<organism evidence="2 3">
    <name type="scientific">Blomia tropicalis</name>
    <name type="common">Mite</name>
    <dbReference type="NCBI Taxonomy" id="40697"/>
    <lineage>
        <taxon>Eukaryota</taxon>
        <taxon>Metazoa</taxon>
        <taxon>Ecdysozoa</taxon>
        <taxon>Arthropoda</taxon>
        <taxon>Chelicerata</taxon>
        <taxon>Arachnida</taxon>
        <taxon>Acari</taxon>
        <taxon>Acariformes</taxon>
        <taxon>Sarcoptiformes</taxon>
        <taxon>Astigmata</taxon>
        <taxon>Glycyphagoidea</taxon>
        <taxon>Echimyopodidae</taxon>
        <taxon>Blomia</taxon>
    </lineage>
</organism>
<dbReference type="AlphaFoldDB" id="A0A9Q0M653"/>
<keyword evidence="1" id="KW-0812">Transmembrane</keyword>
<accession>A0A9Q0M653</accession>
<evidence type="ECO:0000313" key="3">
    <source>
        <dbReference type="Proteomes" id="UP001142055"/>
    </source>
</evidence>